<evidence type="ECO:0000313" key="7">
    <source>
        <dbReference type="EMBL" id="TXT10838.1"/>
    </source>
</evidence>
<evidence type="ECO:0000256" key="3">
    <source>
        <dbReference type="ARBA" id="ARBA00022989"/>
    </source>
</evidence>
<name>A0A7D8YWY1_VANHU</name>
<dbReference type="Pfam" id="PF04116">
    <property type="entry name" value="FA_hydroxylase"/>
    <property type="match status" value="1"/>
</dbReference>
<sequence>MAAASQQIRSHTTAVSRAALIVVVALSRRRVAVAVVVHAAPLTRPEEHKWAVSPATRINHSPLLSLLPTVTFITVTILFNKSIYGKQFYTWLNANYTPWQINVYGTQIATWATYFGVGFLFMLADLWDPLHNLVKRWKIQPDKRITWDDYKQILPINLRNFVFVNIPLTLVIAHFKTMTTRYEDLPGGWATVGIYLFALLCEEAGFFYVHRLFHDKRLYATFHKLHHQFTAPVALASTYATMTEHLFVSRAE</sequence>
<keyword evidence="8" id="KW-1185">Reference proteome</keyword>
<comment type="caution">
    <text evidence="7">The sequence shown here is derived from an EMBL/GenBank/DDBJ whole genome shotgun (WGS) entry which is preliminary data.</text>
</comment>
<comment type="subcellular location">
    <subcellularLocation>
        <location evidence="1">Membrane</location>
    </subcellularLocation>
</comment>
<evidence type="ECO:0000256" key="4">
    <source>
        <dbReference type="ARBA" id="ARBA00023136"/>
    </source>
</evidence>
<evidence type="ECO:0000256" key="5">
    <source>
        <dbReference type="SAM" id="Phobius"/>
    </source>
</evidence>
<dbReference type="OrthoDB" id="408954at2759"/>
<reference evidence="7 8" key="1">
    <citation type="journal article" date="2019" name="PLoS Genet.">
        <title>Convergent evolution of linked mating-type loci in basidiomycete fungi.</title>
        <authorList>
            <person name="Sun S."/>
            <person name="Coelho M.A."/>
            <person name="Heitman J."/>
            <person name="Nowrousian M."/>
        </authorList>
    </citation>
    <scope>NUCLEOTIDE SEQUENCE [LARGE SCALE GENOMIC DNA]</scope>
    <source>
        <strain evidence="7 8">CBS 4282</strain>
    </source>
</reference>
<evidence type="ECO:0000256" key="2">
    <source>
        <dbReference type="ARBA" id="ARBA00022692"/>
    </source>
</evidence>
<dbReference type="GO" id="GO:0008610">
    <property type="term" value="P:lipid biosynthetic process"/>
    <property type="evidence" value="ECO:0007669"/>
    <property type="project" value="InterPro"/>
</dbReference>
<gene>
    <name evidence="7" type="ORF">VHUM_02343</name>
</gene>
<dbReference type="InterPro" id="IPR050307">
    <property type="entry name" value="Sterol_Desaturase_Related"/>
</dbReference>
<proteinExistence type="predicted"/>
<dbReference type="GO" id="GO:0016491">
    <property type="term" value="F:oxidoreductase activity"/>
    <property type="evidence" value="ECO:0007669"/>
    <property type="project" value="InterPro"/>
</dbReference>
<dbReference type="GO" id="GO:0016020">
    <property type="term" value="C:membrane"/>
    <property type="evidence" value="ECO:0007669"/>
    <property type="project" value="UniProtKB-SubCell"/>
</dbReference>
<feature type="transmembrane region" description="Helical" evidence="5">
    <location>
        <begin position="101"/>
        <end position="124"/>
    </location>
</feature>
<dbReference type="Proteomes" id="UP000473826">
    <property type="component" value="Unassembled WGS sequence"/>
</dbReference>
<evidence type="ECO:0000313" key="8">
    <source>
        <dbReference type="Proteomes" id="UP000473826"/>
    </source>
</evidence>
<accession>A0A7D8YWY1</accession>
<dbReference type="EMBL" id="QKWK01000005">
    <property type="protein sequence ID" value="TXT10838.1"/>
    <property type="molecule type" value="Genomic_DNA"/>
</dbReference>
<feature type="transmembrane region" description="Helical" evidence="5">
    <location>
        <begin position="188"/>
        <end position="209"/>
    </location>
</feature>
<keyword evidence="3 5" id="KW-1133">Transmembrane helix</keyword>
<evidence type="ECO:0000259" key="6">
    <source>
        <dbReference type="Pfam" id="PF04116"/>
    </source>
</evidence>
<feature type="domain" description="Fatty acid hydroxylase" evidence="6">
    <location>
        <begin position="196"/>
        <end position="248"/>
    </location>
</feature>
<protein>
    <recommendedName>
        <fullName evidence="6">Fatty acid hydroxylase domain-containing protein</fullName>
    </recommendedName>
</protein>
<dbReference type="PANTHER" id="PTHR11863">
    <property type="entry name" value="STEROL DESATURASE"/>
    <property type="match status" value="1"/>
</dbReference>
<dbReference type="InterPro" id="IPR006694">
    <property type="entry name" value="Fatty_acid_hydroxylase"/>
</dbReference>
<dbReference type="GO" id="GO:0005506">
    <property type="term" value="F:iron ion binding"/>
    <property type="evidence" value="ECO:0007669"/>
    <property type="project" value="InterPro"/>
</dbReference>
<evidence type="ECO:0000256" key="1">
    <source>
        <dbReference type="ARBA" id="ARBA00004370"/>
    </source>
</evidence>
<dbReference type="AlphaFoldDB" id="A0A7D8YWY1"/>
<keyword evidence="2 5" id="KW-0812">Transmembrane</keyword>
<keyword evidence="4 5" id="KW-0472">Membrane</keyword>
<feature type="transmembrane region" description="Helical" evidence="5">
    <location>
        <begin position="63"/>
        <end position="80"/>
    </location>
</feature>
<organism evidence="7 8">
    <name type="scientific">Vanrija humicola</name>
    <name type="common">Yeast</name>
    <name type="synonym">Cryptococcus humicola</name>
    <dbReference type="NCBI Taxonomy" id="5417"/>
    <lineage>
        <taxon>Eukaryota</taxon>
        <taxon>Fungi</taxon>
        <taxon>Dikarya</taxon>
        <taxon>Basidiomycota</taxon>
        <taxon>Agaricomycotina</taxon>
        <taxon>Tremellomycetes</taxon>
        <taxon>Trichosporonales</taxon>
        <taxon>Trichosporonaceae</taxon>
        <taxon>Vanrija</taxon>
    </lineage>
</organism>